<comment type="caution">
    <text evidence="2">The sequence shown here is derived from an EMBL/GenBank/DDBJ whole genome shotgun (WGS) entry which is preliminary data.</text>
</comment>
<name>A0A8T0UJI8_PANVG</name>
<dbReference type="Proteomes" id="UP000823388">
    <property type="component" value="Chromosome 3N"/>
</dbReference>
<feature type="region of interest" description="Disordered" evidence="1">
    <location>
        <begin position="1"/>
        <end position="85"/>
    </location>
</feature>
<reference evidence="2" key="1">
    <citation type="submission" date="2020-05" db="EMBL/GenBank/DDBJ databases">
        <title>WGS assembly of Panicum virgatum.</title>
        <authorList>
            <person name="Lovell J.T."/>
            <person name="Jenkins J."/>
            <person name="Shu S."/>
            <person name="Juenger T.E."/>
            <person name="Schmutz J."/>
        </authorList>
    </citation>
    <scope>NUCLEOTIDE SEQUENCE</scope>
    <source>
        <strain evidence="2">AP13</strain>
    </source>
</reference>
<dbReference type="AlphaFoldDB" id="A0A8T0UJI8"/>
<sequence>MPALARAALQLAPPRVARAAAHPSPPALARAAPQLAPPPEQPRPLRRSPEVLPRPVGSPSSPLHFDLTAPTTGSGRRWLGAHHDGASSSPLHLFGAAFAPASSPGLSARHPAILAAPRCCHAASR</sequence>
<accession>A0A8T0UJI8</accession>
<evidence type="ECO:0000256" key="1">
    <source>
        <dbReference type="SAM" id="MobiDB-lite"/>
    </source>
</evidence>
<evidence type="ECO:0000313" key="2">
    <source>
        <dbReference type="EMBL" id="KAG2622238.1"/>
    </source>
</evidence>
<evidence type="ECO:0000313" key="3">
    <source>
        <dbReference type="Proteomes" id="UP000823388"/>
    </source>
</evidence>
<feature type="compositionally biased region" description="Low complexity" evidence="1">
    <location>
        <begin position="1"/>
        <end position="34"/>
    </location>
</feature>
<proteinExistence type="predicted"/>
<dbReference type="EMBL" id="CM029042">
    <property type="protein sequence ID" value="KAG2622238.1"/>
    <property type="molecule type" value="Genomic_DNA"/>
</dbReference>
<organism evidence="2 3">
    <name type="scientific">Panicum virgatum</name>
    <name type="common">Blackwell switchgrass</name>
    <dbReference type="NCBI Taxonomy" id="38727"/>
    <lineage>
        <taxon>Eukaryota</taxon>
        <taxon>Viridiplantae</taxon>
        <taxon>Streptophyta</taxon>
        <taxon>Embryophyta</taxon>
        <taxon>Tracheophyta</taxon>
        <taxon>Spermatophyta</taxon>
        <taxon>Magnoliopsida</taxon>
        <taxon>Liliopsida</taxon>
        <taxon>Poales</taxon>
        <taxon>Poaceae</taxon>
        <taxon>PACMAD clade</taxon>
        <taxon>Panicoideae</taxon>
        <taxon>Panicodae</taxon>
        <taxon>Paniceae</taxon>
        <taxon>Panicinae</taxon>
        <taxon>Panicum</taxon>
        <taxon>Panicum sect. Hiantes</taxon>
    </lineage>
</organism>
<keyword evidence="3" id="KW-1185">Reference proteome</keyword>
<protein>
    <submittedName>
        <fullName evidence="2">Uncharacterized protein</fullName>
    </submittedName>
</protein>
<gene>
    <name evidence="2" type="ORF">PVAP13_3NG278682</name>
</gene>